<dbReference type="PROSITE" id="PS51420">
    <property type="entry name" value="RHO"/>
    <property type="match status" value="1"/>
</dbReference>
<feature type="region of interest" description="Disordered" evidence="2">
    <location>
        <begin position="199"/>
        <end position="218"/>
    </location>
</feature>
<name>A0A9P3GEV1_9APHY</name>
<dbReference type="CDD" id="cd00154">
    <property type="entry name" value="Rab"/>
    <property type="match status" value="1"/>
</dbReference>
<protein>
    <submittedName>
        <fullName evidence="3">Ras-domain-containing protein</fullName>
    </submittedName>
</protein>
<keyword evidence="1" id="KW-0547">Nucleotide-binding</keyword>
<evidence type="ECO:0000313" key="3">
    <source>
        <dbReference type="EMBL" id="GJE93512.1"/>
    </source>
</evidence>
<evidence type="ECO:0000256" key="1">
    <source>
        <dbReference type="ARBA" id="ARBA00022741"/>
    </source>
</evidence>
<dbReference type="GO" id="GO:0005525">
    <property type="term" value="F:GTP binding"/>
    <property type="evidence" value="ECO:0007669"/>
    <property type="project" value="InterPro"/>
</dbReference>
<dbReference type="Pfam" id="PF00071">
    <property type="entry name" value="Ras"/>
    <property type="match status" value="1"/>
</dbReference>
<organism evidence="3 4">
    <name type="scientific">Phanerochaete sordida</name>
    <dbReference type="NCBI Taxonomy" id="48140"/>
    <lineage>
        <taxon>Eukaryota</taxon>
        <taxon>Fungi</taxon>
        <taxon>Dikarya</taxon>
        <taxon>Basidiomycota</taxon>
        <taxon>Agaricomycotina</taxon>
        <taxon>Agaricomycetes</taxon>
        <taxon>Polyporales</taxon>
        <taxon>Phanerochaetaceae</taxon>
        <taxon>Phanerochaete</taxon>
    </lineage>
</organism>
<dbReference type="PRINTS" id="PR00449">
    <property type="entry name" value="RASTRNSFRMNG"/>
</dbReference>
<dbReference type="NCBIfam" id="TIGR00231">
    <property type="entry name" value="small_GTP"/>
    <property type="match status" value="1"/>
</dbReference>
<evidence type="ECO:0000256" key="2">
    <source>
        <dbReference type="SAM" id="MobiDB-lite"/>
    </source>
</evidence>
<dbReference type="Gene3D" id="3.40.50.300">
    <property type="entry name" value="P-loop containing nucleotide triphosphate hydrolases"/>
    <property type="match status" value="1"/>
</dbReference>
<dbReference type="InterPro" id="IPR027417">
    <property type="entry name" value="P-loop_NTPase"/>
</dbReference>
<feature type="compositionally biased region" description="Low complexity" evidence="2">
    <location>
        <begin position="199"/>
        <end position="212"/>
    </location>
</feature>
<dbReference type="SMART" id="SM00176">
    <property type="entry name" value="RAN"/>
    <property type="match status" value="1"/>
</dbReference>
<dbReference type="SMART" id="SM00174">
    <property type="entry name" value="RHO"/>
    <property type="match status" value="1"/>
</dbReference>
<dbReference type="SUPFAM" id="SSF52540">
    <property type="entry name" value="P-loop containing nucleoside triphosphate hydrolases"/>
    <property type="match status" value="1"/>
</dbReference>
<dbReference type="PANTHER" id="PTHR47978">
    <property type="match status" value="1"/>
</dbReference>
<sequence length="230" mass="25354">MVETNAPARERTRPAEEQANTVQCINVAVIGDRSTGKSCLSLRFTEGDGMDPEILKATTATIGIGTLTKDLVLDGKKINVLLWDTAGQERFRSLTRSYYRRADAIMLVYDITNRASFDALPSWYRELQDHAGEHVALAVVGTKVDQEEARQVQYQEGHRFAQMHDSLFFETSAISGQGVAEPFVELIQRALAAKRAAYPPRGRGARAPPRVRLSNPPPAPMIKAVPGCQC</sequence>
<reference evidence="3 4" key="1">
    <citation type="submission" date="2021-08" db="EMBL/GenBank/DDBJ databases">
        <title>Draft Genome Sequence of Phanerochaete sordida strain YK-624.</title>
        <authorList>
            <person name="Mori T."/>
            <person name="Dohra H."/>
            <person name="Suzuki T."/>
            <person name="Kawagishi H."/>
            <person name="Hirai H."/>
        </authorList>
    </citation>
    <scope>NUCLEOTIDE SEQUENCE [LARGE SCALE GENOMIC DNA]</scope>
    <source>
        <strain evidence="3 4">YK-624</strain>
    </source>
</reference>
<dbReference type="GO" id="GO:0003924">
    <property type="term" value="F:GTPase activity"/>
    <property type="evidence" value="ECO:0007669"/>
    <property type="project" value="InterPro"/>
</dbReference>
<accession>A0A9P3GEV1</accession>
<proteinExistence type="predicted"/>
<dbReference type="InterPro" id="IPR001806">
    <property type="entry name" value="Small_GTPase"/>
</dbReference>
<dbReference type="OrthoDB" id="9989112at2759"/>
<dbReference type="InterPro" id="IPR005225">
    <property type="entry name" value="Small_GTP-bd"/>
</dbReference>
<gene>
    <name evidence="3" type="ORF">PsYK624_096710</name>
</gene>
<dbReference type="SMART" id="SM00175">
    <property type="entry name" value="RAB"/>
    <property type="match status" value="1"/>
</dbReference>
<keyword evidence="4" id="KW-1185">Reference proteome</keyword>
<dbReference type="EMBL" id="BPQB01000033">
    <property type="protein sequence ID" value="GJE93512.1"/>
    <property type="molecule type" value="Genomic_DNA"/>
</dbReference>
<dbReference type="Proteomes" id="UP000703269">
    <property type="component" value="Unassembled WGS sequence"/>
</dbReference>
<evidence type="ECO:0000313" key="4">
    <source>
        <dbReference type="Proteomes" id="UP000703269"/>
    </source>
</evidence>
<dbReference type="FunFam" id="3.40.50.300:FF:000808">
    <property type="entry name" value="Small GTP-binding protein, putative"/>
    <property type="match status" value="1"/>
</dbReference>
<dbReference type="PROSITE" id="PS51419">
    <property type="entry name" value="RAB"/>
    <property type="match status" value="1"/>
</dbReference>
<dbReference type="AlphaFoldDB" id="A0A9P3GEV1"/>
<dbReference type="SMART" id="SM00173">
    <property type="entry name" value="RAS"/>
    <property type="match status" value="1"/>
</dbReference>
<comment type="caution">
    <text evidence="3">The sequence shown here is derived from an EMBL/GenBank/DDBJ whole genome shotgun (WGS) entry which is preliminary data.</text>
</comment>
<dbReference type="PROSITE" id="PS51421">
    <property type="entry name" value="RAS"/>
    <property type="match status" value="1"/>
</dbReference>